<organism evidence="8 9">
    <name type="scientific">Paramuricea clavata</name>
    <name type="common">Red gorgonian</name>
    <name type="synonym">Violescent sea-whip</name>
    <dbReference type="NCBI Taxonomy" id="317549"/>
    <lineage>
        <taxon>Eukaryota</taxon>
        <taxon>Metazoa</taxon>
        <taxon>Cnidaria</taxon>
        <taxon>Anthozoa</taxon>
        <taxon>Octocorallia</taxon>
        <taxon>Malacalcyonacea</taxon>
        <taxon>Plexauridae</taxon>
        <taxon>Paramuricea</taxon>
    </lineage>
</organism>
<dbReference type="FunFam" id="3.30.260.10:FF:000029">
    <property type="entry name" value="Chaperonin containing TCP1 subunit 6B"/>
    <property type="match status" value="1"/>
</dbReference>
<dbReference type="InterPro" id="IPR002194">
    <property type="entry name" value="Chaperonin_TCP-1_CS"/>
</dbReference>
<evidence type="ECO:0000256" key="4">
    <source>
        <dbReference type="ARBA" id="ARBA00022741"/>
    </source>
</evidence>
<dbReference type="AlphaFoldDB" id="A0A6S7HN20"/>
<proteinExistence type="inferred from homology"/>
<dbReference type="PROSITE" id="PS00750">
    <property type="entry name" value="TCP1_1"/>
    <property type="match status" value="1"/>
</dbReference>
<evidence type="ECO:0000256" key="5">
    <source>
        <dbReference type="ARBA" id="ARBA00022840"/>
    </source>
</evidence>
<keyword evidence="9" id="KW-1185">Reference proteome</keyword>
<dbReference type="Gene3D" id="1.10.560.10">
    <property type="entry name" value="GroEL-like equatorial domain"/>
    <property type="match status" value="1"/>
</dbReference>
<dbReference type="Pfam" id="PF00118">
    <property type="entry name" value="Cpn60_TCP1"/>
    <property type="match status" value="1"/>
</dbReference>
<dbReference type="PRINTS" id="PR00304">
    <property type="entry name" value="TCOMPLEXTCP1"/>
</dbReference>
<gene>
    <name evidence="8" type="ORF">PACLA_8A025875</name>
</gene>
<evidence type="ECO:0000256" key="2">
    <source>
        <dbReference type="ARBA" id="ARBA00008020"/>
    </source>
</evidence>
<accession>A0A6S7HN20</accession>
<dbReference type="GO" id="GO:0016887">
    <property type="term" value="F:ATP hydrolysis activity"/>
    <property type="evidence" value="ECO:0007669"/>
    <property type="project" value="InterPro"/>
</dbReference>
<dbReference type="SUPFAM" id="SSF48592">
    <property type="entry name" value="GroEL equatorial domain-like"/>
    <property type="match status" value="1"/>
</dbReference>
<dbReference type="PANTHER" id="PTHR11353">
    <property type="entry name" value="CHAPERONIN"/>
    <property type="match status" value="1"/>
</dbReference>
<dbReference type="FunFam" id="1.10.560.10:FF:000058">
    <property type="entry name" value="T-complex protein 1 subunit zeta"/>
    <property type="match status" value="1"/>
</dbReference>
<dbReference type="InterPro" id="IPR027410">
    <property type="entry name" value="TCP-1-like_intermed_sf"/>
</dbReference>
<evidence type="ECO:0000256" key="1">
    <source>
        <dbReference type="ARBA" id="ARBA00004496"/>
    </source>
</evidence>
<dbReference type="Gene3D" id="3.30.260.10">
    <property type="entry name" value="TCP-1-like chaperonin intermediate domain"/>
    <property type="match status" value="1"/>
</dbReference>
<comment type="subcellular location">
    <subcellularLocation>
        <location evidence="1">Cytoplasm</location>
    </subcellularLocation>
</comment>
<dbReference type="InterPro" id="IPR002423">
    <property type="entry name" value="Cpn60/GroEL/TCP-1"/>
</dbReference>
<dbReference type="FunFam" id="3.50.7.10:FF:000066">
    <property type="match status" value="1"/>
</dbReference>
<dbReference type="OrthoDB" id="10052040at2759"/>
<dbReference type="SUPFAM" id="SSF52029">
    <property type="entry name" value="GroEL apical domain-like"/>
    <property type="match status" value="1"/>
</dbReference>
<dbReference type="Gene3D" id="3.50.7.10">
    <property type="entry name" value="GroEL"/>
    <property type="match status" value="1"/>
</dbReference>
<evidence type="ECO:0000256" key="7">
    <source>
        <dbReference type="RuleBase" id="RU004187"/>
    </source>
</evidence>
<evidence type="ECO:0000256" key="3">
    <source>
        <dbReference type="ARBA" id="ARBA00022490"/>
    </source>
</evidence>
<dbReference type="PROSITE" id="PS00751">
    <property type="entry name" value="TCP1_2"/>
    <property type="match status" value="1"/>
</dbReference>
<dbReference type="GO" id="GO:0051082">
    <property type="term" value="F:unfolded protein binding"/>
    <property type="evidence" value="ECO:0007669"/>
    <property type="project" value="InterPro"/>
</dbReference>
<reference evidence="8" key="1">
    <citation type="submission" date="2020-04" db="EMBL/GenBank/DDBJ databases">
        <authorList>
            <person name="Alioto T."/>
            <person name="Alioto T."/>
            <person name="Gomez Garrido J."/>
        </authorList>
    </citation>
    <scope>NUCLEOTIDE SEQUENCE</scope>
    <source>
        <strain evidence="8">A484AB</strain>
    </source>
</reference>
<dbReference type="PROSITE" id="PS00995">
    <property type="entry name" value="TCP1_3"/>
    <property type="match status" value="1"/>
</dbReference>
<dbReference type="GO" id="GO:0140662">
    <property type="term" value="F:ATP-dependent protein folding chaperone"/>
    <property type="evidence" value="ECO:0007669"/>
    <property type="project" value="InterPro"/>
</dbReference>
<keyword evidence="4 7" id="KW-0547">Nucleotide-binding</keyword>
<dbReference type="Proteomes" id="UP001152795">
    <property type="component" value="Unassembled WGS sequence"/>
</dbReference>
<dbReference type="InterPro" id="IPR027409">
    <property type="entry name" value="GroEL-like_apical_dom_sf"/>
</dbReference>
<evidence type="ECO:0000256" key="6">
    <source>
        <dbReference type="ARBA" id="ARBA00023186"/>
    </source>
</evidence>
<keyword evidence="3" id="KW-0963">Cytoplasm</keyword>
<evidence type="ECO:0000313" key="8">
    <source>
        <dbReference type="EMBL" id="CAB3995877.1"/>
    </source>
</evidence>
<protein>
    <submittedName>
        <fullName evidence="8">T-complex 1 subunit zeta-like</fullName>
    </submittedName>
</protein>
<evidence type="ECO:0000313" key="9">
    <source>
        <dbReference type="Proteomes" id="UP001152795"/>
    </source>
</evidence>
<dbReference type="EMBL" id="CACRXK020002754">
    <property type="protein sequence ID" value="CAB3995877.1"/>
    <property type="molecule type" value="Genomic_DNA"/>
</dbReference>
<comment type="caution">
    <text evidence="8">The sequence shown here is derived from an EMBL/GenBank/DDBJ whole genome shotgun (WGS) entry which is preliminary data.</text>
</comment>
<dbReference type="GO" id="GO:0005524">
    <property type="term" value="F:ATP binding"/>
    <property type="evidence" value="ECO:0007669"/>
    <property type="project" value="UniProtKB-KW"/>
</dbReference>
<dbReference type="GO" id="GO:0005737">
    <property type="term" value="C:cytoplasm"/>
    <property type="evidence" value="ECO:0007669"/>
    <property type="project" value="UniProtKB-SubCell"/>
</dbReference>
<name>A0A6S7HN20_PARCT</name>
<comment type="similarity">
    <text evidence="2 7">Belongs to the TCP-1 chaperonin family.</text>
</comment>
<dbReference type="InterPro" id="IPR027413">
    <property type="entry name" value="GROEL-like_equatorial_sf"/>
</dbReference>
<dbReference type="InterPro" id="IPR017998">
    <property type="entry name" value="Chaperone_TCP-1"/>
</dbReference>
<keyword evidence="5 7" id="KW-0067">ATP-binding</keyword>
<keyword evidence="6 7" id="KW-0143">Chaperone</keyword>
<sequence length="532" mass="58656">MAAIQTLNPKAEFARAAAALQVNTSAAIGLQNVLKTNLGPKGTMKMLVSGSGDIKITKDGNVLLNEMQIQHPTASLIAKVATAQDDITGDGTTSNVLIIGELLKQADLYISEGLHPRIVTEGFDLAKVKALEVLEEIKVKREMDRDTLINVAKTSLRTKVHSKLADVLTEAIVDAVLAIRQAGQEIDLHMVEIMEMMHKSDADTKLVRGLVMDHGARHPDMKKKVTDAYILTCNVSMEYEKSSDNQMRELHLCWMGNIEQLKQFVSDNIELNGVWVSPGGDKKKYRDGDTSISWRKGNKVLRIEGKGKNQINAKLCSIICNSGISLEEAGAANNLSSVSHCRTSELSVEMEGVKLDIAIAERDICNNKFTIENVEARLNKLTEEFGKVSQQLDNCRKAETYFLNNQHKDRSSPTFEYSNMADMGHSTREKLCYEKATSTIDLTVNNQINDVDSVVESSPDNMPHIEILDKASSTIDLTVNNQINDANVVEFSPESTPPIEILDRATENSRSNQSCIILNSCFQPKLLLGGLL</sequence>